<dbReference type="PIRSF" id="PIRSF005690">
    <property type="entry name" value="GerBA"/>
    <property type="match status" value="1"/>
</dbReference>
<evidence type="ECO:0000313" key="5">
    <source>
        <dbReference type="Proteomes" id="UP000260812"/>
    </source>
</evidence>
<accession>A0A3E3I1H5</accession>
<dbReference type="EMBL" id="QVLV01000012">
    <property type="protein sequence ID" value="RGE58324.1"/>
    <property type="molecule type" value="Genomic_DNA"/>
</dbReference>
<comment type="caution">
    <text evidence="4">The sequence shown here is derived from an EMBL/GenBank/DDBJ whole genome shotgun (WGS) entry which is preliminary data.</text>
</comment>
<dbReference type="GO" id="GO:0016020">
    <property type="term" value="C:membrane"/>
    <property type="evidence" value="ECO:0007669"/>
    <property type="project" value="InterPro"/>
</dbReference>
<dbReference type="PANTHER" id="PTHR22550">
    <property type="entry name" value="SPORE GERMINATION PROTEIN"/>
    <property type="match status" value="1"/>
</dbReference>
<dbReference type="AlphaFoldDB" id="A0A3E3I1H5"/>
<keyword evidence="3" id="KW-0812">Transmembrane</keyword>
<protein>
    <submittedName>
        <fullName evidence="4">Spore germination protein</fullName>
    </submittedName>
</protein>
<reference evidence="4" key="1">
    <citation type="submission" date="2018-08" db="EMBL/GenBank/DDBJ databases">
        <title>A genome reference for cultivated species of the human gut microbiota.</title>
        <authorList>
            <person name="Zou Y."/>
            <person name="Xue W."/>
            <person name="Luo G."/>
        </authorList>
    </citation>
    <scope>NUCLEOTIDE SEQUENCE [LARGE SCALE GENOMIC DNA]</scope>
    <source>
        <strain evidence="4">TF05-5AC</strain>
    </source>
</reference>
<keyword evidence="2 3" id="KW-0472">Membrane</keyword>
<proteinExistence type="inferred from homology"/>
<dbReference type="InterPro" id="IPR050768">
    <property type="entry name" value="UPF0353/GerABKA_families"/>
</dbReference>
<dbReference type="GO" id="GO:0009847">
    <property type="term" value="P:spore germination"/>
    <property type="evidence" value="ECO:0007669"/>
    <property type="project" value="InterPro"/>
</dbReference>
<sequence>MATGLESNMTWLNKKLKADQNFDVVYRVIHVGGKNACIYFIDGFCKDELMQKLLQQFMGITAEDMPKDAHEMAKSFVPYVEVDLKDSWEEILYSLMSGVFALFVDGFDKCILIDSRTYPSRGVEEPEKDKVLRGSKDGFVETIVFNTALIRRRIRSTELVMEMMHAGKSSKTDIVLCYMDNRVDHAFLEKIRDRIKHIQVDALTMNQESLAECLYDRKWYNPFPKFKFTERPDTASAQVLEGNIIILVDNSPSVLIMPTSIFDVVEEADDYYFPPITGTYLRLSRFIIAVLTYLMTPTFLLLMKNPDLIPRGFEFIMVRDTVNIPLFWQFLILELAIDGLRLAAVNTPNMLSTPLSVMAALVLGEFSVNSGWFNSEVMLYMAFVAIANYTQSSYELGYALKFMRILNLILTAVFGIWGYVGGIILCILFMFTNRTVSNQSYVYPLFPFNAKQLAKRLFRLRLPGALDPVREEKK</sequence>
<keyword evidence="5" id="KW-1185">Reference proteome</keyword>
<evidence type="ECO:0000256" key="1">
    <source>
        <dbReference type="ARBA" id="ARBA00005278"/>
    </source>
</evidence>
<dbReference type="Proteomes" id="UP000260812">
    <property type="component" value="Unassembled WGS sequence"/>
</dbReference>
<dbReference type="Pfam" id="PF03323">
    <property type="entry name" value="GerA"/>
    <property type="match status" value="1"/>
</dbReference>
<dbReference type="PANTHER" id="PTHR22550:SF9">
    <property type="entry name" value="STAGE V SPORULATION PROTEIN AF"/>
    <property type="match status" value="1"/>
</dbReference>
<gene>
    <name evidence="4" type="ORF">DXC51_17105</name>
</gene>
<name>A0A3E3I1H5_9FIRM</name>
<feature type="transmembrane region" description="Helical" evidence="3">
    <location>
        <begin position="406"/>
        <end position="431"/>
    </location>
</feature>
<dbReference type="InterPro" id="IPR004995">
    <property type="entry name" value="Spore_Ger"/>
</dbReference>
<comment type="similarity">
    <text evidence="1">Belongs to the GerABKA family.</text>
</comment>
<evidence type="ECO:0000313" key="4">
    <source>
        <dbReference type="EMBL" id="RGE58324.1"/>
    </source>
</evidence>
<evidence type="ECO:0000256" key="3">
    <source>
        <dbReference type="SAM" id="Phobius"/>
    </source>
</evidence>
<keyword evidence="3" id="KW-1133">Transmembrane helix</keyword>
<evidence type="ECO:0000256" key="2">
    <source>
        <dbReference type="ARBA" id="ARBA00023136"/>
    </source>
</evidence>
<organism evidence="4 5">
    <name type="scientific">Eisenbergiella massiliensis</name>
    <dbReference type="NCBI Taxonomy" id="1720294"/>
    <lineage>
        <taxon>Bacteria</taxon>
        <taxon>Bacillati</taxon>
        <taxon>Bacillota</taxon>
        <taxon>Clostridia</taxon>
        <taxon>Lachnospirales</taxon>
        <taxon>Lachnospiraceae</taxon>
        <taxon>Eisenbergiella</taxon>
    </lineage>
</organism>